<evidence type="ECO:0000259" key="1">
    <source>
        <dbReference type="Pfam" id="PF01609"/>
    </source>
</evidence>
<dbReference type="PANTHER" id="PTHR34614">
    <property type="match status" value="1"/>
</dbReference>
<feature type="non-terminal residue" evidence="2">
    <location>
        <position position="338"/>
    </location>
</feature>
<reference evidence="2 3" key="1">
    <citation type="submission" date="2017-08" db="EMBL/GenBank/DDBJ databases">
        <title>Reclassification of Bisgaard taxon 37 and 44.</title>
        <authorList>
            <person name="Christensen H."/>
        </authorList>
    </citation>
    <scope>NUCLEOTIDE SEQUENCE [LARGE SCALE GENOMIC DNA]</scope>
    <source>
        <strain evidence="2 3">111</strain>
    </source>
</reference>
<organism evidence="2 3">
    <name type="scientific">Psittacicella hinzii</name>
    <dbReference type="NCBI Taxonomy" id="2028575"/>
    <lineage>
        <taxon>Bacteria</taxon>
        <taxon>Pseudomonadati</taxon>
        <taxon>Pseudomonadota</taxon>
        <taxon>Gammaproteobacteria</taxon>
        <taxon>Pasteurellales</taxon>
        <taxon>Psittacicellaceae</taxon>
        <taxon>Psittacicella</taxon>
    </lineage>
</organism>
<dbReference type="Pfam" id="PF01609">
    <property type="entry name" value="DDE_Tnp_1"/>
    <property type="match status" value="1"/>
</dbReference>
<dbReference type="GO" id="GO:0006313">
    <property type="term" value="P:DNA transposition"/>
    <property type="evidence" value="ECO:0007669"/>
    <property type="project" value="InterPro"/>
</dbReference>
<name>A0A3A1YBR9_9GAMM</name>
<keyword evidence="3" id="KW-1185">Reference proteome</keyword>
<dbReference type="PANTHER" id="PTHR34614:SF2">
    <property type="entry name" value="TRANSPOSASE IS4-LIKE DOMAIN-CONTAINING PROTEIN"/>
    <property type="match status" value="1"/>
</dbReference>
<dbReference type="SUPFAM" id="SSF53098">
    <property type="entry name" value="Ribonuclease H-like"/>
    <property type="match status" value="1"/>
</dbReference>
<dbReference type="Proteomes" id="UP000265916">
    <property type="component" value="Unassembled WGS sequence"/>
</dbReference>
<dbReference type="GO" id="GO:0004803">
    <property type="term" value="F:transposase activity"/>
    <property type="evidence" value="ECO:0007669"/>
    <property type="project" value="InterPro"/>
</dbReference>
<sequence>MKDYEKWAKKHYLPESLCFNDKIISEIFSTTITDSKRHHFLDLWSKKASQENIFAYDSTSISTDSSIIQAKYGFNKENDKKKQVNLGILYGYDSRLPFNYSWYQGNIVDKSYFKFMLDLTKNIQDKEITYVMDQGYFSSENLRKINEMSNKFITFLPRSTSLSRKFIDEVSGEYLGYTNLVPGFNNVKCKTITTELKGIKCNLHVYLDPEKQIELQSDFEQYLLYEENELKDKINQKVITPKSCKYFKINKEGKTEYTYERDIEKISYEYKRLGYFVLITNDLELTSSQVLDVYRGKDLIEKAFRDIKSNLDSRRLRTQKSETTDGKLFVMFISLILL</sequence>
<dbReference type="InterPro" id="IPR012337">
    <property type="entry name" value="RNaseH-like_sf"/>
</dbReference>
<proteinExistence type="predicted"/>
<dbReference type="AlphaFoldDB" id="A0A3A1YBR9"/>
<evidence type="ECO:0000313" key="2">
    <source>
        <dbReference type="EMBL" id="RIY34620.1"/>
    </source>
</evidence>
<evidence type="ECO:0000313" key="3">
    <source>
        <dbReference type="Proteomes" id="UP000265916"/>
    </source>
</evidence>
<comment type="caution">
    <text evidence="2">The sequence shown here is derived from an EMBL/GenBank/DDBJ whole genome shotgun (WGS) entry which is preliminary data.</text>
</comment>
<dbReference type="EMBL" id="NRJG01000193">
    <property type="protein sequence ID" value="RIY34620.1"/>
    <property type="molecule type" value="Genomic_DNA"/>
</dbReference>
<accession>A0A3A1YBR9</accession>
<dbReference type="InterPro" id="IPR002559">
    <property type="entry name" value="Transposase_11"/>
</dbReference>
<dbReference type="GO" id="GO:0003677">
    <property type="term" value="F:DNA binding"/>
    <property type="evidence" value="ECO:0007669"/>
    <property type="project" value="InterPro"/>
</dbReference>
<gene>
    <name evidence="2" type="ORF">CKF58_08015</name>
</gene>
<feature type="domain" description="Transposase IS4-like" evidence="1">
    <location>
        <begin position="50"/>
        <end position="337"/>
    </location>
</feature>
<protein>
    <recommendedName>
        <fullName evidence="1">Transposase IS4-like domain-containing protein</fullName>
    </recommendedName>
</protein>